<dbReference type="AlphaFoldDB" id="A0A0L0NPQ6"/>
<reference evidence="2" key="1">
    <citation type="journal article" date="2015" name="BMC Genomics">
        <title>Draft genome of a commonly misdiagnosed multidrug resistant pathogen Candida auris.</title>
        <authorList>
            <person name="Chatterjee S."/>
            <person name="Alampalli S.V."/>
            <person name="Nageshan R.K."/>
            <person name="Chettiar S.T."/>
            <person name="Joshi S."/>
            <person name="Tatu U.S."/>
        </authorList>
    </citation>
    <scope>NUCLEOTIDE SEQUENCE [LARGE SCALE GENOMIC DNA]</scope>
    <source>
        <strain evidence="2">6684</strain>
    </source>
</reference>
<proteinExistence type="predicted"/>
<dbReference type="VEuPathDB" id="FungiDB:QG37_07970"/>
<protein>
    <submittedName>
        <fullName evidence="1">Uncharacterized protein</fullName>
    </submittedName>
</protein>
<accession>A0A0L0NPQ6</accession>
<evidence type="ECO:0000313" key="1">
    <source>
        <dbReference type="EMBL" id="KND95650.1"/>
    </source>
</evidence>
<organism evidence="1 2">
    <name type="scientific">Candidozyma auris</name>
    <name type="common">Yeast</name>
    <name type="synonym">Candida auris</name>
    <dbReference type="NCBI Taxonomy" id="498019"/>
    <lineage>
        <taxon>Eukaryota</taxon>
        <taxon>Fungi</taxon>
        <taxon>Dikarya</taxon>
        <taxon>Ascomycota</taxon>
        <taxon>Saccharomycotina</taxon>
        <taxon>Pichiomycetes</taxon>
        <taxon>Metschnikowiaceae</taxon>
        <taxon>Candidozyma</taxon>
    </lineage>
</organism>
<dbReference type="EMBL" id="LGST01000066">
    <property type="protein sequence ID" value="KND95650.1"/>
    <property type="molecule type" value="Genomic_DNA"/>
</dbReference>
<gene>
    <name evidence="1" type="ORF">QG37_07970</name>
</gene>
<dbReference type="Proteomes" id="UP000037122">
    <property type="component" value="Unassembled WGS sequence"/>
</dbReference>
<name>A0A0L0NPQ6_CANAR</name>
<sequence length="70" mass="7357">MKRCAQGQIVAEKPASGASRIYMWKLAGSEQNGGVTKAPPLDRAVFNGTRMNLARASGCVQDGQHDPGNG</sequence>
<comment type="caution">
    <text evidence="1">The sequence shown here is derived from an EMBL/GenBank/DDBJ whole genome shotgun (WGS) entry which is preliminary data.</text>
</comment>
<evidence type="ECO:0000313" key="2">
    <source>
        <dbReference type="Proteomes" id="UP000037122"/>
    </source>
</evidence>